<protein>
    <recommendedName>
        <fullName evidence="4">F-box domain-containing protein</fullName>
    </recommendedName>
</protein>
<dbReference type="EMBL" id="JBBWRZ010000015">
    <property type="protein sequence ID" value="KAK8222665.1"/>
    <property type="molecule type" value="Genomic_DNA"/>
</dbReference>
<evidence type="ECO:0000256" key="1">
    <source>
        <dbReference type="SAM" id="MobiDB-lite"/>
    </source>
</evidence>
<feature type="region of interest" description="Disordered" evidence="1">
    <location>
        <begin position="344"/>
        <end position="366"/>
    </location>
</feature>
<keyword evidence="3" id="KW-1185">Reference proteome</keyword>
<proteinExistence type="predicted"/>
<feature type="region of interest" description="Disordered" evidence="1">
    <location>
        <begin position="1"/>
        <end position="24"/>
    </location>
</feature>
<feature type="compositionally biased region" description="Polar residues" evidence="1">
    <location>
        <begin position="203"/>
        <end position="218"/>
    </location>
</feature>
<sequence length="594" mass="66927">MSLVVPRPRQSTTALTPRRGGRNADDAAKAINLRNIRDGVDVCTTVMVRNIPNKMDTQKLIPFLLALPAELLVLIIEDVAHAETDLAEERLSKAVMLLRKSRMRRNNLQQHYAAVIQGHVAEIFTPRLVATLRHPPVALFKMTECIALHQFWDAEEVYDHDWIGKGIKSLLQAPARLKRLHLDGSYELADVLEDQFHSPPTIPQCTTSQRTPNSNVSRTGGHRYGRAPSGLPPAFATPAVPPLHHHQRTEWASAVAGSLKLRLSFCMRLCLWDLNLKEDKISCLKNDLNHKHESSMERENELLQLRMWKSEAAAFHRAQCVKLINRSIAFKFNSLKDAERAVSHPNPAIARETHSRSYSPKNPKTLISRNATSESKYLAHRSCVKLTDRSIAFKFDSLKDAERAVKHPNPATTRETLEFLAVVVLPEPRDFAFSSGAERVKIITSPDPYPAYRSIVKSARVVGVHWHQTSSVEARSILRQRYAILNRMVASKLMEPVVCLPRILSIEPAVRRALSPVRHLFVRAINGRIGKAAWSWVGEGFGQRVLPLRAKRMGDMISSVLMDYNGQRKPVVVTANMDSPTTEDQGIKEQRSRD</sequence>
<dbReference type="Proteomes" id="UP001492380">
    <property type="component" value="Unassembled WGS sequence"/>
</dbReference>
<evidence type="ECO:0000313" key="3">
    <source>
        <dbReference type="Proteomes" id="UP001492380"/>
    </source>
</evidence>
<evidence type="ECO:0000313" key="2">
    <source>
        <dbReference type="EMBL" id="KAK8222665.1"/>
    </source>
</evidence>
<evidence type="ECO:0008006" key="4">
    <source>
        <dbReference type="Google" id="ProtNLM"/>
    </source>
</evidence>
<gene>
    <name evidence="2" type="ORF">HDK90DRAFT_515723</name>
</gene>
<feature type="compositionally biased region" description="Polar residues" evidence="1">
    <location>
        <begin position="356"/>
        <end position="366"/>
    </location>
</feature>
<reference evidence="2 3" key="1">
    <citation type="submission" date="2024-04" db="EMBL/GenBank/DDBJ databases">
        <title>Phyllosticta paracitricarpa is synonymous to the EU quarantine fungus P. citricarpa based on phylogenomic analyses.</title>
        <authorList>
            <consortium name="Lawrence Berkeley National Laboratory"/>
            <person name="Van Ingen-Buijs V.A."/>
            <person name="Van Westerhoven A.C."/>
            <person name="Haridas S."/>
            <person name="Skiadas P."/>
            <person name="Martin F."/>
            <person name="Groenewald J.Z."/>
            <person name="Crous P.W."/>
            <person name="Seidl M.F."/>
        </authorList>
    </citation>
    <scope>NUCLEOTIDE SEQUENCE [LARGE SCALE GENOMIC DNA]</scope>
    <source>
        <strain evidence="2 3">CBS 123374</strain>
    </source>
</reference>
<name>A0ABR1Y8L5_9PEZI</name>
<organism evidence="2 3">
    <name type="scientific">Phyllosticta capitalensis</name>
    <dbReference type="NCBI Taxonomy" id="121624"/>
    <lineage>
        <taxon>Eukaryota</taxon>
        <taxon>Fungi</taxon>
        <taxon>Dikarya</taxon>
        <taxon>Ascomycota</taxon>
        <taxon>Pezizomycotina</taxon>
        <taxon>Dothideomycetes</taxon>
        <taxon>Dothideomycetes incertae sedis</taxon>
        <taxon>Botryosphaeriales</taxon>
        <taxon>Phyllostictaceae</taxon>
        <taxon>Phyllosticta</taxon>
    </lineage>
</organism>
<comment type="caution">
    <text evidence="2">The sequence shown here is derived from an EMBL/GenBank/DDBJ whole genome shotgun (WGS) entry which is preliminary data.</text>
</comment>
<accession>A0ABR1Y8L5</accession>
<feature type="region of interest" description="Disordered" evidence="1">
    <location>
        <begin position="200"/>
        <end position="228"/>
    </location>
</feature>